<dbReference type="InterPro" id="IPR007436">
    <property type="entry name" value="DUF485"/>
</dbReference>
<comment type="caution">
    <text evidence="2">The sequence shown here is derived from an EMBL/GenBank/DDBJ whole genome shotgun (WGS) entry which is preliminary data.</text>
</comment>
<dbReference type="Proteomes" id="UP000342300">
    <property type="component" value="Unassembled WGS sequence"/>
</dbReference>
<name>A0A6A7RQQ8_9PROT</name>
<dbReference type="PANTHER" id="PTHR38598:SF1">
    <property type="entry name" value="INNER MEMBRANE PROTEIN YJCH"/>
    <property type="match status" value="1"/>
</dbReference>
<dbReference type="GO" id="GO:0005886">
    <property type="term" value="C:plasma membrane"/>
    <property type="evidence" value="ECO:0007669"/>
    <property type="project" value="TreeGrafter"/>
</dbReference>
<evidence type="ECO:0000313" key="3">
    <source>
        <dbReference type="Proteomes" id="UP000342300"/>
    </source>
</evidence>
<accession>A0A6A7RQQ8</accession>
<feature type="transmembrane region" description="Helical" evidence="1">
    <location>
        <begin position="64"/>
        <end position="84"/>
    </location>
</feature>
<protein>
    <recommendedName>
        <fullName evidence="4">DUF485 domain-containing protein</fullName>
    </recommendedName>
</protein>
<dbReference type="EMBL" id="PDHS01000102">
    <property type="protein sequence ID" value="MQM29894.1"/>
    <property type="molecule type" value="Genomic_DNA"/>
</dbReference>
<sequence>MKQEDVVARIAANPKYQRLVSTRSRYSIIMTILIMVIYYGYILLIAFDKDFLARKLGTDMVTSIGIPLGVAVIILTILITNIYVRRANSEFDDLNAEIIEEAYKQ</sequence>
<evidence type="ECO:0008006" key="4">
    <source>
        <dbReference type="Google" id="ProtNLM"/>
    </source>
</evidence>
<keyword evidence="1" id="KW-0472">Membrane</keyword>
<evidence type="ECO:0000313" key="2">
    <source>
        <dbReference type="EMBL" id="MQM29894.1"/>
    </source>
</evidence>
<dbReference type="AlphaFoldDB" id="A0A6A7RQQ8"/>
<dbReference type="Pfam" id="PF04341">
    <property type="entry name" value="DUF485"/>
    <property type="match status" value="1"/>
</dbReference>
<dbReference type="InterPro" id="IPR052959">
    <property type="entry name" value="Inner_membrane_assoc"/>
</dbReference>
<keyword evidence="1" id="KW-1133">Transmembrane helix</keyword>
<proteinExistence type="predicted"/>
<feature type="transmembrane region" description="Helical" evidence="1">
    <location>
        <begin position="26"/>
        <end position="44"/>
    </location>
</feature>
<evidence type="ECO:0000256" key="1">
    <source>
        <dbReference type="SAM" id="Phobius"/>
    </source>
</evidence>
<keyword evidence="1" id="KW-0812">Transmembrane</keyword>
<reference evidence="2 3" key="1">
    <citation type="submission" date="2017-09" db="EMBL/GenBank/DDBJ databases">
        <title>Metagenomic Analysis Reveals Denitrifying Candidatus Accumulibacter and Flanking Population as a Source of N2O.</title>
        <authorList>
            <person name="Gao H."/>
            <person name="Mao Y."/>
            <person name="Zhao X."/>
            <person name="Liu W.-T."/>
            <person name="Zhang T."/>
            <person name="Wells G."/>
        </authorList>
    </citation>
    <scope>NUCLEOTIDE SEQUENCE [LARGE SCALE GENOMIC DNA]</scope>
    <source>
        <strain evidence="2">CANDO_2_IC</strain>
    </source>
</reference>
<dbReference type="PANTHER" id="PTHR38598">
    <property type="entry name" value="INNER MEMBRANE PROTEIN YJCH"/>
    <property type="match status" value="1"/>
</dbReference>
<organism evidence="2 3">
    <name type="scientific">Candidatus Accumulibacter phosphatis</name>
    <dbReference type="NCBI Taxonomy" id="327160"/>
    <lineage>
        <taxon>Bacteria</taxon>
        <taxon>Pseudomonadati</taxon>
        <taxon>Pseudomonadota</taxon>
        <taxon>Betaproteobacteria</taxon>
        <taxon>Candidatus Accumulibacter</taxon>
    </lineage>
</organism>
<gene>
    <name evidence="2" type="ORF">CRU78_04830</name>
</gene>